<reference evidence="4 5" key="1">
    <citation type="submission" date="2011-07" db="EMBL/GenBank/DDBJ databases">
        <title>The complete genome of chromosome of Emticicia oligotrophica DSM 17448.</title>
        <authorList>
            <consortium name="US DOE Joint Genome Institute (JGI-PGF)"/>
            <person name="Lucas S."/>
            <person name="Han J."/>
            <person name="Lapidus A."/>
            <person name="Bruce D."/>
            <person name="Goodwin L."/>
            <person name="Pitluck S."/>
            <person name="Peters L."/>
            <person name="Kyrpides N."/>
            <person name="Mavromatis K."/>
            <person name="Ivanova N."/>
            <person name="Ovchinnikova G."/>
            <person name="Teshima H."/>
            <person name="Detter J.C."/>
            <person name="Tapia R."/>
            <person name="Han C."/>
            <person name="Land M."/>
            <person name="Hauser L."/>
            <person name="Markowitz V."/>
            <person name="Cheng J.-F."/>
            <person name="Hugenholtz P."/>
            <person name="Woyke T."/>
            <person name="Wu D."/>
            <person name="Tindall B."/>
            <person name="Pomrenke H."/>
            <person name="Brambilla E."/>
            <person name="Klenk H.-P."/>
            <person name="Eisen J.A."/>
        </authorList>
    </citation>
    <scope>NUCLEOTIDE SEQUENCE [LARGE SCALE GENOMIC DNA]</scope>
    <source>
        <strain evidence="4 5">DSM 17448</strain>
    </source>
</reference>
<keyword evidence="5" id="KW-1185">Reference proteome</keyword>
<feature type="domain" description="Glycosyl hydrolase family 13 catalytic" evidence="3">
    <location>
        <begin position="131"/>
        <end position="536"/>
    </location>
</feature>
<dbReference type="InterPro" id="IPR019492">
    <property type="entry name" value="Cyclo-malto-dextrinase_C"/>
</dbReference>
<dbReference type="InterPro" id="IPR015171">
    <property type="entry name" value="Cyc-maltodext_N"/>
</dbReference>
<dbReference type="InterPro" id="IPR013783">
    <property type="entry name" value="Ig-like_fold"/>
</dbReference>
<accession>A0ABM5N6S8</accession>
<dbReference type="PANTHER" id="PTHR10357:SF210">
    <property type="entry name" value="MALTODEXTRIN GLUCOSIDASE"/>
    <property type="match status" value="1"/>
</dbReference>
<dbReference type="Pfam" id="PF10438">
    <property type="entry name" value="Cyc-maltodext_C"/>
    <property type="match status" value="1"/>
</dbReference>
<gene>
    <name evidence="4" type="ordered locus">Emtol_4040</name>
</gene>
<evidence type="ECO:0000256" key="1">
    <source>
        <dbReference type="ARBA" id="ARBA00022801"/>
    </source>
</evidence>
<keyword evidence="2" id="KW-0326">Glycosidase</keyword>
<proteinExistence type="predicted"/>
<sequence length="625" mass="71440">MKATKSLLLLVFVQLGILSYAFSQKPDIQRINPTNWWVGMKNPNLQILVYGKNTGSSKVSLKPYTGVNLKKIQLTENPNYIFIDLEISKAAKAGNLQFTFSNGSGSTIMNYELKNRTAKPQTVSQADVVYLLMPDRFSNGDESNDKFDDMFDKDADRKSPWLRHGGDLQGIINHLDYFNELGVTALWLTPVVENNTHQTNEGGTMRSSYHGYHFTDHYQIDRRFGGNAAYQKLINEAHKKGIKIIQDAVYNHVGEDAWFVKDLPRKSWLHNWDKYTNTSYKDQPLIDVNGSKYDKKVTEEGWFTSFLPDLNQKDPLLATYLIQHALWTIEYFNIDAWRIDTYIYNDMDFMNACNKAILDEHPNMLLFGESAVNTVISQAYFTKNNLNIPFKCNLPSSCDFQVQGAINTALKENFGWNEGVNRLYTTLAQDMVYQNPEKLVPFVENHDTDRFFSVIGEDFNKYKLGLTWLYTVRGVPQMYYGTEFLMKNFKNPTDAEVRKDFSGGFNGDIENKFTVAGRNSQENEAFEFNKKLLNYRKTSEALTKGKFMQFTPFDGGIYVYFRYTDKQTVMVISNTKASEASVSTENFAEVMKGAQSAKNIMTGEILNGISAIKVPAMTALILELK</sequence>
<dbReference type="Proteomes" id="UP000002875">
    <property type="component" value="Chromosome"/>
</dbReference>
<evidence type="ECO:0000259" key="3">
    <source>
        <dbReference type="SMART" id="SM00642"/>
    </source>
</evidence>
<dbReference type="InterPro" id="IPR017853">
    <property type="entry name" value="GH"/>
</dbReference>
<evidence type="ECO:0000313" key="5">
    <source>
        <dbReference type="Proteomes" id="UP000002875"/>
    </source>
</evidence>
<evidence type="ECO:0000313" key="4">
    <source>
        <dbReference type="EMBL" id="AFK05165.1"/>
    </source>
</evidence>
<evidence type="ECO:0000256" key="2">
    <source>
        <dbReference type="ARBA" id="ARBA00023295"/>
    </source>
</evidence>
<dbReference type="SUPFAM" id="SSF81296">
    <property type="entry name" value="E set domains"/>
    <property type="match status" value="1"/>
</dbReference>
<dbReference type="InterPro" id="IPR006047">
    <property type="entry name" value="GH13_cat_dom"/>
</dbReference>
<dbReference type="InterPro" id="IPR014756">
    <property type="entry name" value="Ig_E-set"/>
</dbReference>
<dbReference type="RefSeq" id="WP_015030853.1">
    <property type="nucleotide sequence ID" value="NC_018748.1"/>
</dbReference>
<name>A0ABM5N6S8_EMTOG</name>
<dbReference type="EMBL" id="CP002961">
    <property type="protein sequence ID" value="AFK05165.1"/>
    <property type="molecule type" value="Genomic_DNA"/>
</dbReference>
<protein>
    <submittedName>
        <fullName evidence="4">Alpha amylase catalytic region</fullName>
    </submittedName>
</protein>
<dbReference type="InterPro" id="IPR013780">
    <property type="entry name" value="Glyco_hydro_b"/>
</dbReference>
<dbReference type="Pfam" id="PF00128">
    <property type="entry name" value="Alpha-amylase"/>
    <property type="match status" value="1"/>
</dbReference>
<dbReference type="SUPFAM" id="SSF51011">
    <property type="entry name" value="Glycosyl hydrolase domain"/>
    <property type="match status" value="1"/>
</dbReference>
<dbReference type="PANTHER" id="PTHR10357">
    <property type="entry name" value="ALPHA-AMYLASE FAMILY MEMBER"/>
    <property type="match status" value="1"/>
</dbReference>
<dbReference type="SMART" id="SM00642">
    <property type="entry name" value="Aamy"/>
    <property type="match status" value="1"/>
</dbReference>
<organism evidence="4 5">
    <name type="scientific">Emticicia oligotrophica (strain DSM 17448 / CIP 109782 / MTCC 6937 / GPTSA100-15)</name>
    <dbReference type="NCBI Taxonomy" id="929562"/>
    <lineage>
        <taxon>Bacteria</taxon>
        <taxon>Pseudomonadati</taxon>
        <taxon>Bacteroidota</taxon>
        <taxon>Cytophagia</taxon>
        <taxon>Cytophagales</taxon>
        <taxon>Leadbetterellaceae</taxon>
        <taxon>Emticicia</taxon>
    </lineage>
</organism>
<dbReference type="SUPFAM" id="SSF51445">
    <property type="entry name" value="(Trans)glycosidases"/>
    <property type="match status" value="1"/>
</dbReference>
<keyword evidence="1" id="KW-0378">Hydrolase</keyword>
<dbReference type="Gene3D" id="2.60.40.10">
    <property type="entry name" value="Immunoglobulins"/>
    <property type="match status" value="1"/>
</dbReference>
<dbReference type="Gene3D" id="2.60.40.1180">
    <property type="entry name" value="Golgi alpha-mannosidase II"/>
    <property type="match status" value="1"/>
</dbReference>
<dbReference type="Pfam" id="PF09087">
    <property type="entry name" value="Cyc-maltodext_N"/>
    <property type="match status" value="1"/>
</dbReference>
<dbReference type="Gene3D" id="3.20.20.80">
    <property type="entry name" value="Glycosidases"/>
    <property type="match status" value="1"/>
</dbReference>